<dbReference type="AlphaFoldDB" id="A0A8X6SUD9"/>
<dbReference type="PROSITE" id="PS51349">
    <property type="entry name" value="FMN_HYDROXY_ACID_DH_2"/>
    <property type="match status" value="1"/>
</dbReference>
<evidence type="ECO:0000313" key="4">
    <source>
        <dbReference type="EMBL" id="GFY14616.1"/>
    </source>
</evidence>
<evidence type="ECO:0000259" key="3">
    <source>
        <dbReference type="PROSITE" id="PS51349"/>
    </source>
</evidence>
<gene>
    <name evidence="4" type="primary">HAO2</name>
    <name evidence="4" type="ORF">TNCV_4828191</name>
</gene>
<comment type="caution">
    <text evidence="4">The sequence shown here is derived from an EMBL/GenBank/DDBJ whole genome shotgun (WGS) entry which is preliminary data.</text>
</comment>
<accession>A0A8X6SUD9</accession>
<proteinExistence type="predicted"/>
<dbReference type="Pfam" id="PF01070">
    <property type="entry name" value="FMN_dh"/>
    <property type="match status" value="1"/>
</dbReference>
<feature type="domain" description="FMN hydroxy acid dehydrogenase" evidence="3">
    <location>
        <begin position="41"/>
        <end position="138"/>
    </location>
</feature>
<dbReference type="EMBL" id="BMAU01021330">
    <property type="protein sequence ID" value="GFY14616.1"/>
    <property type="molecule type" value="Genomic_DNA"/>
</dbReference>
<evidence type="ECO:0000256" key="2">
    <source>
        <dbReference type="ARBA" id="ARBA00023002"/>
    </source>
</evidence>
<keyword evidence="5" id="KW-1185">Reference proteome</keyword>
<comment type="cofactor">
    <cofactor evidence="1">
        <name>FMN</name>
        <dbReference type="ChEBI" id="CHEBI:58210"/>
    </cofactor>
</comment>
<dbReference type="PANTHER" id="PTHR10578:SF149">
    <property type="entry name" value="2-HYDROXYACID OXIDASE 2"/>
    <property type="match status" value="1"/>
</dbReference>
<dbReference type="InterPro" id="IPR013785">
    <property type="entry name" value="Aldolase_TIM"/>
</dbReference>
<protein>
    <submittedName>
        <fullName evidence="4">Hydroxyacid oxidase 2</fullName>
    </submittedName>
</protein>
<reference evidence="4" key="1">
    <citation type="submission" date="2020-08" db="EMBL/GenBank/DDBJ databases">
        <title>Multicomponent nature underlies the extraordinary mechanical properties of spider dragline silk.</title>
        <authorList>
            <person name="Kono N."/>
            <person name="Nakamura H."/>
            <person name="Mori M."/>
            <person name="Yoshida Y."/>
            <person name="Ohtoshi R."/>
            <person name="Malay A.D."/>
            <person name="Moran D.A.P."/>
            <person name="Tomita M."/>
            <person name="Numata K."/>
            <person name="Arakawa K."/>
        </authorList>
    </citation>
    <scope>NUCLEOTIDE SEQUENCE</scope>
</reference>
<organism evidence="4 5">
    <name type="scientific">Trichonephila clavipes</name>
    <name type="common">Golden silk orbweaver</name>
    <name type="synonym">Nephila clavipes</name>
    <dbReference type="NCBI Taxonomy" id="2585209"/>
    <lineage>
        <taxon>Eukaryota</taxon>
        <taxon>Metazoa</taxon>
        <taxon>Ecdysozoa</taxon>
        <taxon>Arthropoda</taxon>
        <taxon>Chelicerata</taxon>
        <taxon>Arachnida</taxon>
        <taxon>Araneae</taxon>
        <taxon>Araneomorphae</taxon>
        <taxon>Entelegynae</taxon>
        <taxon>Araneoidea</taxon>
        <taxon>Nephilidae</taxon>
        <taxon>Trichonephila</taxon>
    </lineage>
</organism>
<dbReference type="Gene3D" id="3.20.20.70">
    <property type="entry name" value="Aldolase class I"/>
    <property type="match status" value="1"/>
</dbReference>
<dbReference type="InterPro" id="IPR000262">
    <property type="entry name" value="FMN-dep_DH"/>
</dbReference>
<keyword evidence="2" id="KW-0560">Oxidoreductase</keyword>
<sequence length="149" mass="16011">MVSDAPGYCLQAPLELGLRQKGSCAGPLHSPIREDWGGKEARPKLEALPEIVRAVKGRAEVYLDGGVRRGGDVFKALALGAKAVFFGRPAIWGLVHSGQGGVENVLKIVKSQLDTTMALTGVSRLEDIQRSHVVKGDPYEPPPLEMTKK</sequence>
<dbReference type="GO" id="GO:0016491">
    <property type="term" value="F:oxidoreductase activity"/>
    <property type="evidence" value="ECO:0007669"/>
    <property type="project" value="UniProtKB-KW"/>
</dbReference>
<evidence type="ECO:0000256" key="1">
    <source>
        <dbReference type="ARBA" id="ARBA00001917"/>
    </source>
</evidence>
<name>A0A8X6SUD9_TRICX</name>
<dbReference type="PANTHER" id="PTHR10578">
    <property type="entry name" value="S -2-HYDROXY-ACID OXIDASE-RELATED"/>
    <property type="match status" value="1"/>
</dbReference>
<dbReference type="InterPro" id="IPR037396">
    <property type="entry name" value="FMN_HAD"/>
</dbReference>
<evidence type="ECO:0000313" key="5">
    <source>
        <dbReference type="Proteomes" id="UP000887159"/>
    </source>
</evidence>
<dbReference type="SUPFAM" id="SSF51395">
    <property type="entry name" value="FMN-linked oxidoreductases"/>
    <property type="match status" value="1"/>
</dbReference>
<dbReference type="Proteomes" id="UP000887159">
    <property type="component" value="Unassembled WGS sequence"/>
</dbReference>